<keyword evidence="3" id="KW-1185">Reference proteome</keyword>
<feature type="signal peptide" evidence="1">
    <location>
        <begin position="1"/>
        <end position="21"/>
    </location>
</feature>
<evidence type="ECO:0000313" key="2">
    <source>
        <dbReference type="EMBL" id="QNR84916.1"/>
    </source>
</evidence>
<feature type="chain" id="PRO_5045226172" description="Haem-binding uptake Tiki superfamily ChaN domain-containing protein" evidence="1">
    <location>
        <begin position="22"/>
        <end position="299"/>
    </location>
</feature>
<sequence>MILLKPTILILFLLSAPQLFAQSAATKKAVKRLDEILERNKPVAEVLLLGTFHFAGEKVDENTTPENLRINMLSDERQHEIQRLVTRVSAFRPTKIAIEVSPTREKYYDSLYSEYKLGHKLAGKGIDTADETFQLGFRLAKMLGHEKIYPIDAQPFRFKLSPQDSVLTFEKFSSQRDTSYAYWQKKYDSEKRFQDTLKFRLPLNEYLQYLNAPQKRASSIGMWLITTKKGDNPHPIGADGFITRYFNRNVRIYSNVQRITNGKHERILVIYGATHMYLLNQIFTASPEYKVVDVMKYLN</sequence>
<evidence type="ECO:0000313" key="3">
    <source>
        <dbReference type="Proteomes" id="UP000516439"/>
    </source>
</evidence>
<organism evidence="2 3">
    <name type="scientific">Pedobacter riviphilus</name>
    <dbReference type="NCBI Taxonomy" id="2766984"/>
    <lineage>
        <taxon>Bacteria</taxon>
        <taxon>Pseudomonadati</taxon>
        <taxon>Bacteroidota</taxon>
        <taxon>Sphingobacteriia</taxon>
        <taxon>Sphingobacteriales</taxon>
        <taxon>Sphingobacteriaceae</taxon>
        <taxon>Pedobacter</taxon>
    </lineage>
</organism>
<dbReference type="RefSeq" id="WP_190327495.1">
    <property type="nucleotide sequence ID" value="NZ_CP061171.1"/>
</dbReference>
<protein>
    <recommendedName>
        <fullName evidence="4">Haem-binding uptake Tiki superfamily ChaN domain-containing protein</fullName>
    </recommendedName>
</protein>
<proteinExistence type="predicted"/>
<name>A0ABX6THG9_9SPHI</name>
<evidence type="ECO:0000256" key="1">
    <source>
        <dbReference type="SAM" id="SignalP"/>
    </source>
</evidence>
<dbReference type="InterPro" id="IPR043749">
    <property type="entry name" value="DUF5694"/>
</dbReference>
<dbReference type="Pfam" id="PF18950">
    <property type="entry name" value="DUF5694"/>
    <property type="match status" value="1"/>
</dbReference>
<gene>
    <name evidence="2" type="ORF">H9N25_24110</name>
</gene>
<accession>A0ABX6THG9</accession>
<evidence type="ECO:0008006" key="4">
    <source>
        <dbReference type="Google" id="ProtNLM"/>
    </source>
</evidence>
<dbReference type="EMBL" id="CP061171">
    <property type="protein sequence ID" value="QNR84916.1"/>
    <property type="molecule type" value="Genomic_DNA"/>
</dbReference>
<keyword evidence="1" id="KW-0732">Signal</keyword>
<dbReference type="Proteomes" id="UP000516439">
    <property type="component" value="Chromosome"/>
</dbReference>
<reference evidence="2 3" key="1">
    <citation type="submission" date="2020-09" db="EMBL/GenBank/DDBJ databases">
        <title>Pedobacter sp. SW-16 isolated from soil near Yeocheon.</title>
        <authorList>
            <person name="Im H.S."/>
            <person name="Joung Y."/>
            <person name="Lee S.-S."/>
        </authorList>
    </citation>
    <scope>NUCLEOTIDE SEQUENCE [LARGE SCALE GENOMIC DNA]</scope>
    <source>
        <strain evidence="2 3">SW-16</strain>
    </source>
</reference>